<dbReference type="FunFam" id="1.10.10.60:FF:000104">
    <property type="entry name" value="trihelix transcription factor ASIL2"/>
    <property type="match status" value="1"/>
</dbReference>
<sequence length="261" mass="29983">MAAPKQSGGRDDCWSEESTAVLIEAWGERYLRSNRGNLRQNDWNEVADAVNSAGITRRKTDIQCKNRIDTIKKKYKVEKVKSPPSTWRFFERLDFLIGNVTSSAAVKSSLNSSESTQSDEDGEAVEMVEERERETAVKELARAVVKFGEELELQRMNMFVDAQIQLERLKRSNKSSASTAMSDTTRVLKQARYYSRDHTSFSGLKMKDSFPAQVVFRRSITLLLLCDVLYMTLEGWKFCGNWFRRLRSVPRCVPGKIRKLE</sequence>
<evidence type="ECO:0000259" key="8">
    <source>
        <dbReference type="Pfam" id="PF13837"/>
    </source>
</evidence>
<keyword evidence="10" id="KW-1185">Reference proteome</keyword>
<evidence type="ECO:0000256" key="7">
    <source>
        <dbReference type="SAM" id="MobiDB-lite"/>
    </source>
</evidence>
<dbReference type="InterPro" id="IPR044822">
    <property type="entry name" value="Myb_DNA-bind_4"/>
</dbReference>
<dbReference type="PANTHER" id="PTHR31307">
    <property type="entry name" value="TRIHELIX TRANSCRIPTION FACTOR ASIL2"/>
    <property type="match status" value="1"/>
</dbReference>
<protein>
    <recommendedName>
        <fullName evidence="8">Myb/SANT-like DNA-binding domain-containing protein</fullName>
    </recommendedName>
</protein>
<keyword evidence="6" id="KW-0539">Nucleus</keyword>
<keyword evidence="2" id="KW-0805">Transcription regulation</keyword>
<dbReference type="EnsemblPlants" id="AUR62022916-RA">
    <property type="protein sequence ID" value="AUR62022916-RA:cds"/>
    <property type="gene ID" value="AUR62022916"/>
</dbReference>
<evidence type="ECO:0000256" key="4">
    <source>
        <dbReference type="ARBA" id="ARBA00023125"/>
    </source>
</evidence>
<dbReference type="InterPro" id="IPR044823">
    <property type="entry name" value="ASIL1/2-like"/>
</dbReference>
<organism evidence="9 10">
    <name type="scientific">Chenopodium quinoa</name>
    <name type="common">Quinoa</name>
    <dbReference type="NCBI Taxonomy" id="63459"/>
    <lineage>
        <taxon>Eukaryota</taxon>
        <taxon>Viridiplantae</taxon>
        <taxon>Streptophyta</taxon>
        <taxon>Embryophyta</taxon>
        <taxon>Tracheophyta</taxon>
        <taxon>Spermatophyta</taxon>
        <taxon>Magnoliopsida</taxon>
        <taxon>eudicotyledons</taxon>
        <taxon>Gunneridae</taxon>
        <taxon>Pentapetalae</taxon>
        <taxon>Caryophyllales</taxon>
        <taxon>Chenopodiaceae</taxon>
        <taxon>Chenopodioideae</taxon>
        <taxon>Atripliceae</taxon>
        <taxon>Chenopodium</taxon>
    </lineage>
</organism>
<keyword evidence="3" id="KW-0175">Coiled coil</keyword>
<evidence type="ECO:0000256" key="5">
    <source>
        <dbReference type="ARBA" id="ARBA00023163"/>
    </source>
</evidence>
<reference evidence="9" key="2">
    <citation type="submission" date="2021-03" db="UniProtKB">
        <authorList>
            <consortium name="EnsemblPlants"/>
        </authorList>
    </citation>
    <scope>IDENTIFICATION</scope>
</reference>
<dbReference type="Pfam" id="PF13837">
    <property type="entry name" value="Myb_DNA-bind_4"/>
    <property type="match status" value="1"/>
</dbReference>
<dbReference type="Proteomes" id="UP000596660">
    <property type="component" value="Unplaced"/>
</dbReference>
<comment type="subcellular location">
    <subcellularLocation>
        <location evidence="1">Nucleus</location>
    </subcellularLocation>
</comment>
<dbReference type="PANTHER" id="PTHR31307:SF40">
    <property type="entry name" value="TRIHELIX TRANSCRIPTION FACTOR ENAP1-RELATED"/>
    <property type="match status" value="1"/>
</dbReference>
<proteinExistence type="predicted"/>
<keyword evidence="4" id="KW-0238">DNA-binding</keyword>
<evidence type="ECO:0000256" key="2">
    <source>
        <dbReference type="ARBA" id="ARBA00023015"/>
    </source>
</evidence>
<feature type="domain" description="Myb/SANT-like DNA-binding" evidence="8">
    <location>
        <begin position="12"/>
        <end position="95"/>
    </location>
</feature>
<evidence type="ECO:0000256" key="6">
    <source>
        <dbReference type="ARBA" id="ARBA00023242"/>
    </source>
</evidence>
<dbReference type="AlphaFoldDB" id="A0A803M3W7"/>
<evidence type="ECO:0000313" key="10">
    <source>
        <dbReference type="Proteomes" id="UP000596660"/>
    </source>
</evidence>
<feature type="compositionally biased region" description="Acidic residues" evidence="7">
    <location>
        <begin position="117"/>
        <end position="127"/>
    </location>
</feature>
<name>A0A803M3W7_CHEQI</name>
<feature type="region of interest" description="Disordered" evidence="7">
    <location>
        <begin position="108"/>
        <end position="130"/>
    </location>
</feature>
<dbReference type="GO" id="GO:0005634">
    <property type="term" value="C:nucleus"/>
    <property type="evidence" value="ECO:0007669"/>
    <property type="project" value="UniProtKB-SubCell"/>
</dbReference>
<evidence type="ECO:0000256" key="3">
    <source>
        <dbReference type="ARBA" id="ARBA00023054"/>
    </source>
</evidence>
<reference evidence="9" key="1">
    <citation type="journal article" date="2017" name="Nature">
        <title>The genome of Chenopodium quinoa.</title>
        <authorList>
            <person name="Jarvis D.E."/>
            <person name="Ho Y.S."/>
            <person name="Lightfoot D.J."/>
            <person name="Schmoeckel S.M."/>
            <person name="Li B."/>
            <person name="Borm T.J.A."/>
            <person name="Ohyanagi H."/>
            <person name="Mineta K."/>
            <person name="Michell C.T."/>
            <person name="Saber N."/>
            <person name="Kharbatia N.M."/>
            <person name="Rupper R.R."/>
            <person name="Sharp A.R."/>
            <person name="Dally N."/>
            <person name="Boughton B.A."/>
            <person name="Woo Y.H."/>
            <person name="Gao G."/>
            <person name="Schijlen E.G.W.M."/>
            <person name="Guo X."/>
            <person name="Momin A.A."/>
            <person name="Negrao S."/>
            <person name="Al-Babili S."/>
            <person name="Gehring C."/>
            <person name="Roessner U."/>
            <person name="Jung C."/>
            <person name="Murphy K."/>
            <person name="Arold S.T."/>
            <person name="Gojobori T."/>
            <person name="van der Linden C.G."/>
            <person name="van Loo E.N."/>
            <person name="Jellen E.N."/>
            <person name="Maughan P.J."/>
            <person name="Tester M."/>
        </authorList>
    </citation>
    <scope>NUCLEOTIDE SEQUENCE [LARGE SCALE GENOMIC DNA]</scope>
    <source>
        <strain evidence="9">cv. PI 614886</strain>
    </source>
</reference>
<dbReference type="Gene3D" id="1.10.10.60">
    <property type="entry name" value="Homeodomain-like"/>
    <property type="match status" value="1"/>
</dbReference>
<accession>A0A803M3W7</accession>
<keyword evidence="5" id="KW-0804">Transcription</keyword>
<evidence type="ECO:0000313" key="9">
    <source>
        <dbReference type="EnsemblPlants" id="AUR62022916-RA:cds"/>
    </source>
</evidence>
<dbReference type="Gramene" id="AUR62022916-RA">
    <property type="protein sequence ID" value="AUR62022916-RA:cds"/>
    <property type="gene ID" value="AUR62022916"/>
</dbReference>
<dbReference type="GO" id="GO:0000976">
    <property type="term" value="F:transcription cis-regulatory region binding"/>
    <property type="evidence" value="ECO:0007669"/>
    <property type="project" value="TreeGrafter"/>
</dbReference>
<dbReference type="OMA" id="RTKKTHI"/>
<evidence type="ECO:0000256" key="1">
    <source>
        <dbReference type="ARBA" id="ARBA00004123"/>
    </source>
</evidence>